<feature type="domain" description="GP-PDE" evidence="1">
    <location>
        <begin position="53"/>
        <end position="284"/>
    </location>
</feature>
<reference evidence="2 3" key="1">
    <citation type="submission" date="2019-03" db="EMBL/GenBank/DDBJ databases">
        <title>Glutamicibacter sp. LJH19 genome.</title>
        <authorList>
            <person name="Sinai Borker S."/>
            <person name="Kumar R."/>
        </authorList>
    </citation>
    <scope>NUCLEOTIDE SEQUENCE [LARGE SCALE GENOMIC DNA]</scope>
    <source>
        <strain evidence="2 3">LJH19</strain>
    </source>
</reference>
<dbReference type="PROSITE" id="PS51318">
    <property type="entry name" value="TAT"/>
    <property type="match status" value="1"/>
</dbReference>
<dbReference type="RefSeq" id="WP_134780381.1">
    <property type="nucleotide sequence ID" value="NZ_SPDS01000001.1"/>
</dbReference>
<dbReference type="PROSITE" id="PS50007">
    <property type="entry name" value="PIPLC_X_DOMAIN"/>
    <property type="match status" value="1"/>
</dbReference>
<dbReference type="PANTHER" id="PTHR46211:SF14">
    <property type="entry name" value="GLYCEROPHOSPHODIESTER PHOSPHODIESTERASE"/>
    <property type="match status" value="1"/>
</dbReference>
<dbReference type="InterPro" id="IPR006311">
    <property type="entry name" value="TAT_signal"/>
</dbReference>
<gene>
    <name evidence="2" type="ORF">EXY26_10945</name>
</gene>
<organism evidence="2 3">
    <name type="scientific">Glutamicibacter arilaitensis</name>
    <dbReference type="NCBI Taxonomy" id="256701"/>
    <lineage>
        <taxon>Bacteria</taxon>
        <taxon>Bacillati</taxon>
        <taxon>Actinomycetota</taxon>
        <taxon>Actinomycetes</taxon>
        <taxon>Micrococcales</taxon>
        <taxon>Micrococcaceae</taxon>
        <taxon>Glutamicibacter</taxon>
    </lineage>
</organism>
<accession>A0A4Y8U2M0</accession>
<dbReference type="InterPro" id="IPR030395">
    <property type="entry name" value="GP_PDE_dom"/>
</dbReference>
<dbReference type="EMBL" id="SPDS01000001">
    <property type="protein sequence ID" value="TFH57463.1"/>
    <property type="molecule type" value="Genomic_DNA"/>
</dbReference>
<dbReference type="CDD" id="cd08556">
    <property type="entry name" value="GDPD"/>
    <property type="match status" value="1"/>
</dbReference>
<dbReference type="AlphaFoldDB" id="A0A4Y8U2M0"/>
<comment type="caution">
    <text evidence="2">The sequence shown here is derived from an EMBL/GenBank/DDBJ whole genome shotgun (WGS) entry which is preliminary data.</text>
</comment>
<dbReference type="Proteomes" id="UP000297638">
    <property type="component" value="Unassembled WGS sequence"/>
</dbReference>
<protein>
    <recommendedName>
        <fullName evidence="1">GP-PDE domain-containing protein</fullName>
    </recommendedName>
</protein>
<dbReference type="GO" id="GO:0006629">
    <property type="term" value="P:lipid metabolic process"/>
    <property type="evidence" value="ECO:0007669"/>
    <property type="project" value="InterPro"/>
</dbReference>
<dbReference type="InterPro" id="IPR017946">
    <property type="entry name" value="PLC-like_Pdiesterase_TIM-brl"/>
</dbReference>
<dbReference type="Pfam" id="PF03009">
    <property type="entry name" value="GDPD"/>
    <property type="match status" value="1"/>
</dbReference>
<name>A0A4Y8U2M0_9MICC</name>
<dbReference type="PROSITE" id="PS51704">
    <property type="entry name" value="GP_PDE"/>
    <property type="match status" value="1"/>
</dbReference>
<evidence type="ECO:0000259" key="1">
    <source>
        <dbReference type="PROSITE" id="PS51704"/>
    </source>
</evidence>
<dbReference type="GO" id="GO:0008081">
    <property type="term" value="F:phosphoric diester hydrolase activity"/>
    <property type="evidence" value="ECO:0007669"/>
    <property type="project" value="InterPro"/>
</dbReference>
<proteinExistence type="predicted"/>
<dbReference type="PANTHER" id="PTHR46211">
    <property type="entry name" value="GLYCEROPHOSPHORYL DIESTER PHOSPHODIESTERASE"/>
    <property type="match status" value="1"/>
</dbReference>
<evidence type="ECO:0000313" key="2">
    <source>
        <dbReference type="EMBL" id="TFH57463.1"/>
    </source>
</evidence>
<sequence>MEIGTAGQHGVSRRTFLGLAASTFVLAGCSRELVAKNAAPKVASAADLLGQDLFYIAHRGSGDNWTEHTMAAYRQALAHGAQAIEISVHRSKDGQFICHHDTSLQRLCGVPQLISETGWDQLEGLHNDARQWLGPNAALEPIALLDTVLDELAGQAVLFIEDKSGQHAAELIEKIAASRVPVESTVWKQPATGTGAELAAAAGMKTWGYFAPENFAEIEKLASGFDAIGIHDSADPGTIERAVASGLPVICWEVHRRSQRDFLARQGVRGMMCSNLPYVTSSPQAVPMAADGFSSGLRSTGDLPDVLTWKAQPQIAAAEGLLTLGESRKAAYVLGSMASAGGGNWRLKAQIRWPQRGEQNQIAGMAFGLPTDEPYRAFENSQAEGFHLQLESRGEVSLWRAAGKSPQNLGRAAFSAPVEGGWTAIELSMTDGRILVQCGGDALAAQLGESVALGYVNLLNLIPGGHRVDFRKVSLEVDASA</sequence>
<dbReference type="SUPFAM" id="SSF51695">
    <property type="entry name" value="PLC-like phosphodiesterases"/>
    <property type="match status" value="1"/>
</dbReference>
<evidence type="ECO:0000313" key="3">
    <source>
        <dbReference type="Proteomes" id="UP000297638"/>
    </source>
</evidence>
<dbReference type="Gene3D" id="3.20.20.190">
    <property type="entry name" value="Phosphatidylinositol (PI) phosphodiesterase"/>
    <property type="match status" value="1"/>
</dbReference>